<gene>
    <name evidence="5" type="ORF">NG895_01645</name>
</gene>
<accession>A0A9X2F5L7</accession>
<reference evidence="5" key="1">
    <citation type="submission" date="2022-06" db="EMBL/GenBank/DDBJ databases">
        <title>Aeoliella straminimaris, a novel planctomycete from sediments.</title>
        <authorList>
            <person name="Vitorino I.R."/>
            <person name="Lage O.M."/>
        </authorList>
    </citation>
    <scope>NUCLEOTIDE SEQUENCE</scope>
    <source>
        <strain evidence="5">ICT_H6.2</strain>
    </source>
</reference>
<feature type="compositionally biased region" description="Polar residues" evidence="3">
    <location>
        <begin position="38"/>
        <end position="50"/>
    </location>
</feature>
<dbReference type="GO" id="GO:0016603">
    <property type="term" value="F:glutaminyl-peptide cyclotransferase activity"/>
    <property type="evidence" value="ECO:0007669"/>
    <property type="project" value="TreeGrafter"/>
</dbReference>
<evidence type="ECO:0000256" key="3">
    <source>
        <dbReference type="SAM" id="MobiDB-lite"/>
    </source>
</evidence>
<proteinExistence type="predicted"/>
<dbReference type="PANTHER" id="PTHR12283">
    <property type="entry name" value="GLUTAMINYL-PEPTIDE CYCLOTRANSFERASE"/>
    <property type="match status" value="1"/>
</dbReference>
<dbReference type="InterPro" id="IPR007484">
    <property type="entry name" value="Peptidase_M28"/>
</dbReference>
<organism evidence="5 6">
    <name type="scientific">Aeoliella straminimaris</name>
    <dbReference type="NCBI Taxonomy" id="2954799"/>
    <lineage>
        <taxon>Bacteria</taxon>
        <taxon>Pseudomonadati</taxon>
        <taxon>Planctomycetota</taxon>
        <taxon>Planctomycetia</taxon>
        <taxon>Pirellulales</taxon>
        <taxon>Lacipirellulaceae</taxon>
        <taxon>Aeoliella</taxon>
    </lineage>
</organism>
<sequence>MICALVASHAGCSQGQSPGESPSRSKPAANQVAVKQPASVTPRNGSRENPLSATRAMSYLEQICKLGQRPSGSTGMIRQQSMLQKFFEKHGAKVSRQEFFVDHPLTGRRTPCANLVIEWNPEAKERVLLCAHYDTRPLPDRDPDPRARREGVFIGANDGASGVAVLMELAHQLEQANLNIGVDMVLFDAEELVFEDYRGQRGDYFEGSTYFARQYRENPPQHRYKWGVLMDMVGDKKLELMQEKFSMTWPDTRPLVLDIWNTAARLGVKEFVPRTKRGRDQGFIRDDHVPLRNIARIPTCDIIDADYPDAPFGAAGSYWHTEQDLPKHCSGESLAKVGWVVLEWLKSVEPGSK</sequence>
<protein>
    <submittedName>
        <fullName evidence="5">M28 family peptidase</fullName>
    </submittedName>
</protein>
<dbReference type="GO" id="GO:0008270">
    <property type="term" value="F:zinc ion binding"/>
    <property type="evidence" value="ECO:0007669"/>
    <property type="project" value="TreeGrafter"/>
</dbReference>
<feature type="compositionally biased region" description="Polar residues" evidence="3">
    <location>
        <begin position="11"/>
        <end position="24"/>
    </location>
</feature>
<dbReference type="PANTHER" id="PTHR12283:SF6">
    <property type="entry name" value="GLUTAMINYL-PEPTIDE CYCLOTRANSFERASE-RELATED"/>
    <property type="match status" value="1"/>
</dbReference>
<evidence type="ECO:0000256" key="1">
    <source>
        <dbReference type="ARBA" id="ARBA00022679"/>
    </source>
</evidence>
<dbReference type="RefSeq" id="WP_252850698.1">
    <property type="nucleotide sequence ID" value="NZ_JAMXLR010000006.1"/>
</dbReference>
<evidence type="ECO:0000313" key="6">
    <source>
        <dbReference type="Proteomes" id="UP001155241"/>
    </source>
</evidence>
<evidence type="ECO:0000313" key="5">
    <source>
        <dbReference type="EMBL" id="MCO6042600.1"/>
    </source>
</evidence>
<dbReference type="InterPro" id="IPR040234">
    <property type="entry name" value="QC/QCL"/>
</dbReference>
<keyword evidence="2" id="KW-0012">Acyltransferase</keyword>
<dbReference type="Proteomes" id="UP001155241">
    <property type="component" value="Unassembled WGS sequence"/>
</dbReference>
<comment type="caution">
    <text evidence="5">The sequence shown here is derived from an EMBL/GenBank/DDBJ whole genome shotgun (WGS) entry which is preliminary data.</text>
</comment>
<dbReference type="AlphaFoldDB" id="A0A9X2F5L7"/>
<feature type="domain" description="Peptidase M28" evidence="4">
    <location>
        <begin position="114"/>
        <end position="344"/>
    </location>
</feature>
<keyword evidence="6" id="KW-1185">Reference proteome</keyword>
<dbReference type="Gene3D" id="3.40.630.10">
    <property type="entry name" value="Zn peptidases"/>
    <property type="match status" value="1"/>
</dbReference>
<feature type="region of interest" description="Disordered" evidence="3">
    <location>
        <begin position="11"/>
        <end position="50"/>
    </location>
</feature>
<keyword evidence="1" id="KW-0808">Transferase</keyword>
<name>A0A9X2F5L7_9BACT</name>
<dbReference type="EMBL" id="JAMXLR010000006">
    <property type="protein sequence ID" value="MCO6042600.1"/>
    <property type="molecule type" value="Genomic_DNA"/>
</dbReference>
<evidence type="ECO:0000256" key="2">
    <source>
        <dbReference type="ARBA" id="ARBA00023315"/>
    </source>
</evidence>
<dbReference type="Pfam" id="PF04389">
    <property type="entry name" value="Peptidase_M28"/>
    <property type="match status" value="1"/>
</dbReference>
<evidence type="ECO:0000259" key="4">
    <source>
        <dbReference type="Pfam" id="PF04389"/>
    </source>
</evidence>
<dbReference type="SUPFAM" id="SSF53187">
    <property type="entry name" value="Zn-dependent exopeptidases"/>
    <property type="match status" value="1"/>
</dbReference>